<comment type="caution">
    <text evidence="2">The sequence shown here is derived from an EMBL/GenBank/DDBJ whole genome shotgun (WGS) entry which is preliminary data.</text>
</comment>
<evidence type="ECO:0000313" key="2">
    <source>
        <dbReference type="EMBL" id="KAG8365149.1"/>
    </source>
</evidence>
<reference evidence="2" key="1">
    <citation type="submission" date="2019-10" db="EMBL/GenBank/DDBJ databases">
        <authorList>
            <person name="Zhang R."/>
            <person name="Pan Y."/>
            <person name="Wang J."/>
            <person name="Ma R."/>
            <person name="Yu S."/>
        </authorList>
    </citation>
    <scope>NUCLEOTIDE SEQUENCE</scope>
    <source>
        <strain evidence="2">LA-IB0</strain>
        <tissue evidence="2">Leaf</tissue>
    </source>
</reference>
<evidence type="ECO:0008006" key="4">
    <source>
        <dbReference type="Google" id="ProtNLM"/>
    </source>
</evidence>
<keyword evidence="1" id="KW-0472">Membrane</keyword>
<feature type="transmembrane region" description="Helical" evidence="1">
    <location>
        <begin position="12"/>
        <end position="32"/>
    </location>
</feature>
<evidence type="ECO:0000313" key="3">
    <source>
        <dbReference type="Proteomes" id="UP000826271"/>
    </source>
</evidence>
<gene>
    <name evidence="2" type="ORF">BUALT_Bualt18G0074300</name>
</gene>
<protein>
    <recommendedName>
        <fullName evidence="4">Transmembrane protein</fullName>
    </recommendedName>
</protein>
<feature type="transmembrane region" description="Helical" evidence="1">
    <location>
        <begin position="44"/>
        <end position="61"/>
    </location>
</feature>
<dbReference type="AlphaFoldDB" id="A0AAV6WBR8"/>
<accession>A0AAV6WBR8</accession>
<keyword evidence="3" id="KW-1185">Reference proteome</keyword>
<organism evidence="2 3">
    <name type="scientific">Buddleja alternifolia</name>
    <dbReference type="NCBI Taxonomy" id="168488"/>
    <lineage>
        <taxon>Eukaryota</taxon>
        <taxon>Viridiplantae</taxon>
        <taxon>Streptophyta</taxon>
        <taxon>Embryophyta</taxon>
        <taxon>Tracheophyta</taxon>
        <taxon>Spermatophyta</taxon>
        <taxon>Magnoliopsida</taxon>
        <taxon>eudicotyledons</taxon>
        <taxon>Gunneridae</taxon>
        <taxon>Pentapetalae</taxon>
        <taxon>asterids</taxon>
        <taxon>lamiids</taxon>
        <taxon>Lamiales</taxon>
        <taxon>Scrophulariaceae</taxon>
        <taxon>Buddlejeae</taxon>
        <taxon>Buddleja</taxon>
    </lineage>
</organism>
<keyword evidence="1" id="KW-1133">Transmembrane helix</keyword>
<dbReference type="EMBL" id="WHWC01000018">
    <property type="protein sequence ID" value="KAG8365149.1"/>
    <property type="molecule type" value="Genomic_DNA"/>
</dbReference>
<keyword evidence="1" id="KW-0812">Transmembrane</keyword>
<sequence>MEITEKLRKFEFHILLAVTFSSVIFLHCYLAPSYFDILNYFRPLLFSTSLFLVAVVVLRLISPPSIEAHGEEAGEGLLEYVVGQPTTGNVQSLAAEQVDEEEESVEAE</sequence>
<proteinExistence type="predicted"/>
<dbReference type="PANTHER" id="PTHR34125:SF2">
    <property type="entry name" value="TRANSMEMBRANE PROTEIN"/>
    <property type="match status" value="1"/>
</dbReference>
<dbReference type="Proteomes" id="UP000826271">
    <property type="component" value="Unassembled WGS sequence"/>
</dbReference>
<evidence type="ECO:0000256" key="1">
    <source>
        <dbReference type="SAM" id="Phobius"/>
    </source>
</evidence>
<name>A0AAV6WBR8_9LAMI</name>
<dbReference type="PANTHER" id="PTHR34125">
    <property type="entry name" value="OS01G0762900 PROTEIN"/>
    <property type="match status" value="1"/>
</dbReference>